<proteinExistence type="evidence at transcript level"/>
<dbReference type="InterPro" id="IPR010255">
    <property type="entry name" value="Haem_peroxidase_sf"/>
</dbReference>
<dbReference type="PANTHER" id="PTHR11475:SF143">
    <property type="entry name" value="PUTATIVE-RELATED"/>
    <property type="match status" value="1"/>
</dbReference>
<dbReference type="GO" id="GO:0020037">
    <property type="term" value="F:heme binding"/>
    <property type="evidence" value="ECO:0007669"/>
    <property type="project" value="InterPro"/>
</dbReference>
<organism evidence="6">
    <name type="scientific">Amblyomma maculatum</name>
    <name type="common">Gulf Coast tick</name>
    <dbReference type="NCBI Taxonomy" id="34609"/>
    <lineage>
        <taxon>Eukaryota</taxon>
        <taxon>Metazoa</taxon>
        <taxon>Ecdysozoa</taxon>
        <taxon>Arthropoda</taxon>
        <taxon>Chelicerata</taxon>
        <taxon>Arachnida</taxon>
        <taxon>Acari</taxon>
        <taxon>Parasitiformes</taxon>
        <taxon>Ixodida</taxon>
        <taxon>Ixodoidea</taxon>
        <taxon>Ixodidae</taxon>
        <taxon>Amblyomminae</taxon>
        <taxon>Amblyomma</taxon>
    </lineage>
</organism>
<dbReference type="EMBL" id="JO841921">
    <property type="protein sequence ID" value="AEO33538.1"/>
    <property type="molecule type" value="mRNA"/>
</dbReference>
<reference evidence="6" key="1">
    <citation type="journal article" date="2011" name="PLoS ONE">
        <title>A deep insight into the sialotranscriptome of the gulf coast tick, Amblyomma maculatum.</title>
        <authorList>
            <person name="Karim S."/>
            <person name="Singh P."/>
            <person name="Ribeiro J.M."/>
        </authorList>
    </citation>
    <scope>NUCLEOTIDE SEQUENCE</scope>
    <source>
        <tissue evidence="6">Salivary gland</tissue>
    </source>
</reference>
<accession>G3MJ70</accession>
<evidence type="ECO:0008006" key="7">
    <source>
        <dbReference type="Google" id="ProtNLM"/>
    </source>
</evidence>
<protein>
    <recommendedName>
        <fullName evidence="7">Peroxidase</fullName>
    </recommendedName>
</protein>
<keyword evidence="5" id="KW-0479">Metal-binding</keyword>
<feature type="non-terminal residue" evidence="6">
    <location>
        <position position="1"/>
    </location>
</feature>
<evidence type="ECO:0000313" key="6">
    <source>
        <dbReference type="EMBL" id="AEO33538.1"/>
    </source>
</evidence>
<keyword evidence="5" id="KW-0408">Iron</keyword>
<dbReference type="FunFam" id="1.10.640.10:FF:000003">
    <property type="entry name" value="chorion peroxidase"/>
    <property type="match status" value="1"/>
</dbReference>
<evidence type="ECO:0000256" key="1">
    <source>
        <dbReference type="ARBA" id="ARBA00004613"/>
    </source>
</evidence>
<keyword evidence="5" id="KW-0349">Heme</keyword>
<dbReference type="InterPro" id="IPR037120">
    <property type="entry name" value="Haem_peroxidase_sf_animal"/>
</dbReference>
<dbReference type="InterPro" id="IPR019791">
    <property type="entry name" value="Haem_peroxidase_animal"/>
</dbReference>
<evidence type="ECO:0000256" key="4">
    <source>
        <dbReference type="ARBA" id="ARBA00022729"/>
    </source>
</evidence>
<dbReference type="Gene3D" id="1.10.640.10">
    <property type="entry name" value="Haem peroxidase domain superfamily, animal type"/>
    <property type="match status" value="1"/>
</dbReference>
<evidence type="ECO:0000256" key="2">
    <source>
        <dbReference type="ARBA" id="ARBA00022525"/>
    </source>
</evidence>
<keyword evidence="2" id="KW-0964">Secreted</keyword>
<dbReference type="AlphaFoldDB" id="G3MJ70"/>
<dbReference type="CDD" id="cd09823">
    <property type="entry name" value="peroxinectin_like"/>
    <property type="match status" value="1"/>
</dbReference>
<keyword evidence="4" id="KW-0732">Signal</keyword>
<evidence type="ECO:0000256" key="5">
    <source>
        <dbReference type="PIRSR" id="PIRSR619791-2"/>
    </source>
</evidence>
<dbReference type="GO" id="GO:0004601">
    <property type="term" value="F:peroxidase activity"/>
    <property type="evidence" value="ECO:0007669"/>
    <property type="project" value="UniProtKB-KW"/>
</dbReference>
<dbReference type="PANTHER" id="PTHR11475">
    <property type="entry name" value="OXIDASE/PEROXIDASE"/>
    <property type="match status" value="1"/>
</dbReference>
<dbReference type="PROSITE" id="PS50292">
    <property type="entry name" value="PEROXIDASE_3"/>
    <property type="match status" value="1"/>
</dbReference>
<dbReference type="GO" id="GO:0005576">
    <property type="term" value="C:extracellular region"/>
    <property type="evidence" value="ECO:0007669"/>
    <property type="project" value="UniProtKB-SubCell"/>
</dbReference>
<dbReference type="PRINTS" id="PR00457">
    <property type="entry name" value="ANPEROXIDASE"/>
</dbReference>
<dbReference type="SUPFAM" id="SSF48113">
    <property type="entry name" value="Heme-dependent peroxidases"/>
    <property type="match status" value="1"/>
</dbReference>
<keyword evidence="3" id="KW-0575">Peroxidase</keyword>
<sequence>AFEVPPDDFRSLPVNRSVLNFLRSLPCCHCQTGPREQMNSRTSFIDASHIYGINKDIMDSLRTFDGGLLKHETVNDSVILPLSPEPRNDTCSRPDEGKICLRTGDFRNNQNPGLISLHTLFLREHNRMARKLADINPHWNDEIIFQTVRRIIIALLQNIVYNEWLPGIIGPDAMTKYDLWPLKDGYTNYDPTVDPTIINEFSTAAYRFGHSNIQGHFDVVNEDGNGARAIRLEDVYFQPFEYNGDADGTYRGLLKEPMQATDRFGDTAVTNNLFRQPGSPAGSDLFAIDIQRGRDHGIQPYAEYVKLCQNIFVETFADLAQLMPEDVAQLYALIYEDVHDIDFFSAGLNELPVPEASMGPTFLCVVADMFKRLKWGDRFYFEHREQAGSFTPEQLGTLRETTLAKIICENTGVKSKLQRNVFRLPDSGKNDVACEDLADIRLEYWTERSASSDDDNWL</sequence>
<dbReference type="Pfam" id="PF03098">
    <property type="entry name" value="An_peroxidase"/>
    <property type="match status" value="1"/>
</dbReference>
<feature type="binding site" description="axial binding residue" evidence="5">
    <location>
        <position position="210"/>
    </location>
    <ligand>
        <name>heme b</name>
        <dbReference type="ChEBI" id="CHEBI:60344"/>
    </ligand>
    <ligandPart>
        <name>Fe</name>
        <dbReference type="ChEBI" id="CHEBI:18248"/>
    </ligandPart>
</feature>
<dbReference type="GO" id="GO:0006979">
    <property type="term" value="P:response to oxidative stress"/>
    <property type="evidence" value="ECO:0007669"/>
    <property type="project" value="InterPro"/>
</dbReference>
<evidence type="ECO:0000256" key="3">
    <source>
        <dbReference type="ARBA" id="ARBA00022559"/>
    </source>
</evidence>
<keyword evidence="3" id="KW-0560">Oxidoreductase</keyword>
<name>G3MJ70_AMBMU</name>
<comment type="subcellular location">
    <subcellularLocation>
        <location evidence="1">Secreted</location>
    </subcellularLocation>
</comment>
<dbReference type="GO" id="GO:0046872">
    <property type="term" value="F:metal ion binding"/>
    <property type="evidence" value="ECO:0007669"/>
    <property type="project" value="UniProtKB-KW"/>
</dbReference>